<keyword evidence="1" id="KW-0732">Signal</keyword>
<accession>A0AAE0NYE6</accession>
<dbReference type="AlphaFoldDB" id="A0AAE0NYE6"/>
<evidence type="ECO:0000313" key="3">
    <source>
        <dbReference type="Proteomes" id="UP001285441"/>
    </source>
</evidence>
<organism evidence="2 3">
    <name type="scientific">Podospora didyma</name>
    <dbReference type="NCBI Taxonomy" id="330526"/>
    <lineage>
        <taxon>Eukaryota</taxon>
        <taxon>Fungi</taxon>
        <taxon>Dikarya</taxon>
        <taxon>Ascomycota</taxon>
        <taxon>Pezizomycotina</taxon>
        <taxon>Sordariomycetes</taxon>
        <taxon>Sordariomycetidae</taxon>
        <taxon>Sordariales</taxon>
        <taxon>Podosporaceae</taxon>
        <taxon>Podospora</taxon>
    </lineage>
</organism>
<name>A0AAE0NYE6_9PEZI</name>
<reference evidence="2" key="2">
    <citation type="submission" date="2023-06" db="EMBL/GenBank/DDBJ databases">
        <authorList>
            <consortium name="Lawrence Berkeley National Laboratory"/>
            <person name="Haridas S."/>
            <person name="Hensen N."/>
            <person name="Bonometti L."/>
            <person name="Westerberg I."/>
            <person name="Brannstrom I.O."/>
            <person name="Guillou S."/>
            <person name="Cros-Aarteil S."/>
            <person name="Calhoun S."/>
            <person name="Kuo A."/>
            <person name="Mondo S."/>
            <person name="Pangilinan J."/>
            <person name="Riley R."/>
            <person name="LaButti K."/>
            <person name="Andreopoulos B."/>
            <person name="Lipzen A."/>
            <person name="Chen C."/>
            <person name="Yanf M."/>
            <person name="Daum C."/>
            <person name="Ng V."/>
            <person name="Clum A."/>
            <person name="Steindorff A."/>
            <person name="Ohm R."/>
            <person name="Martin F."/>
            <person name="Silar P."/>
            <person name="Natvig D."/>
            <person name="Lalanne C."/>
            <person name="Gautier V."/>
            <person name="Ament-velasquez S.L."/>
            <person name="Kruys A."/>
            <person name="Hutchinson M.I."/>
            <person name="Powell A.J."/>
            <person name="Barry K."/>
            <person name="Miller A.N."/>
            <person name="Grigoriev I.V."/>
            <person name="Debuchy R."/>
            <person name="Gladieux P."/>
            <person name="Thoren M.H."/>
            <person name="Johannesson H."/>
        </authorList>
    </citation>
    <scope>NUCLEOTIDE SEQUENCE</scope>
    <source>
        <strain evidence="2">CBS 232.78</strain>
    </source>
</reference>
<proteinExistence type="predicted"/>
<keyword evidence="3" id="KW-1185">Reference proteome</keyword>
<sequence length="178" mass="19197">MGGLPSVPIITALTLSLILCELGHGHGFFNPADVGILAKAVPNVTKMDLTVTHPVTEMSDELRPFRKSLADSLLTITANLHMLATLHLDIAKLRWVEHDNIPPGLSEYDALSIAIHRVSQLPSLQELELTGDNMILGPDIFGDVSDSGDDQLANETPIIAGTWATTVNRWIKFPSSAA</sequence>
<evidence type="ECO:0000313" key="2">
    <source>
        <dbReference type="EMBL" id="KAK3390013.1"/>
    </source>
</evidence>
<dbReference type="EMBL" id="JAULSW010000002">
    <property type="protein sequence ID" value="KAK3390013.1"/>
    <property type="molecule type" value="Genomic_DNA"/>
</dbReference>
<feature type="chain" id="PRO_5042183664" evidence="1">
    <location>
        <begin position="26"/>
        <end position="178"/>
    </location>
</feature>
<comment type="caution">
    <text evidence="2">The sequence shown here is derived from an EMBL/GenBank/DDBJ whole genome shotgun (WGS) entry which is preliminary data.</text>
</comment>
<protein>
    <submittedName>
        <fullName evidence="2">Uncharacterized protein</fullName>
    </submittedName>
</protein>
<feature type="signal peptide" evidence="1">
    <location>
        <begin position="1"/>
        <end position="25"/>
    </location>
</feature>
<gene>
    <name evidence="2" type="ORF">B0H63DRAFT_507457</name>
</gene>
<evidence type="ECO:0000256" key="1">
    <source>
        <dbReference type="SAM" id="SignalP"/>
    </source>
</evidence>
<dbReference type="Proteomes" id="UP001285441">
    <property type="component" value="Unassembled WGS sequence"/>
</dbReference>
<reference evidence="2" key="1">
    <citation type="journal article" date="2023" name="Mol. Phylogenet. Evol.">
        <title>Genome-scale phylogeny and comparative genomics of the fungal order Sordariales.</title>
        <authorList>
            <person name="Hensen N."/>
            <person name="Bonometti L."/>
            <person name="Westerberg I."/>
            <person name="Brannstrom I.O."/>
            <person name="Guillou S."/>
            <person name="Cros-Aarteil S."/>
            <person name="Calhoun S."/>
            <person name="Haridas S."/>
            <person name="Kuo A."/>
            <person name="Mondo S."/>
            <person name="Pangilinan J."/>
            <person name="Riley R."/>
            <person name="LaButti K."/>
            <person name="Andreopoulos B."/>
            <person name="Lipzen A."/>
            <person name="Chen C."/>
            <person name="Yan M."/>
            <person name="Daum C."/>
            <person name="Ng V."/>
            <person name="Clum A."/>
            <person name="Steindorff A."/>
            <person name="Ohm R.A."/>
            <person name="Martin F."/>
            <person name="Silar P."/>
            <person name="Natvig D.O."/>
            <person name="Lalanne C."/>
            <person name="Gautier V."/>
            <person name="Ament-Velasquez S.L."/>
            <person name="Kruys A."/>
            <person name="Hutchinson M.I."/>
            <person name="Powell A.J."/>
            <person name="Barry K."/>
            <person name="Miller A.N."/>
            <person name="Grigoriev I.V."/>
            <person name="Debuchy R."/>
            <person name="Gladieux P."/>
            <person name="Hiltunen Thoren M."/>
            <person name="Johannesson H."/>
        </authorList>
    </citation>
    <scope>NUCLEOTIDE SEQUENCE</scope>
    <source>
        <strain evidence="2">CBS 232.78</strain>
    </source>
</reference>